<dbReference type="PANTHER" id="PTHR44227">
    <property type="match status" value="1"/>
</dbReference>
<keyword evidence="7" id="KW-1185">Reference proteome</keyword>
<dbReference type="GO" id="GO:0035269">
    <property type="term" value="P:protein O-linked glycosylation via mannose"/>
    <property type="evidence" value="ECO:0007669"/>
    <property type="project" value="TreeGrafter"/>
</dbReference>
<comment type="caution">
    <text evidence="6">The sequence shown here is derived from an EMBL/GenBank/DDBJ whole genome shotgun (WGS) entry which is preliminary data.</text>
</comment>
<dbReference type="GO" id="GO:0030968">
    <property type="term" value="P:endoplasmic reticulum unfolded protein response"/>
    <property type="evidence" value="ECO:0007669"/>
    <property type="project" value="TreeGrafter"/>
</dbReference>
<keyword evidence="4" id="KW-0812">Transmembrane</keyword>
<keyword evidence="4" id="KW-1133">Transmembrane helix</keyword>
<feature type="domain" description="DUF1736" evidence="5">
    <location>
        <begin position="284"/>
        <end position="356"/>
    </location>
</feature>
<feature type="transmembrane region" description="Helical" evidence="4">
    <location>
        <begin position="225"/>
        <end position="243"/>
    </location>
</feature>
<feature type="transmembrane region" description="Helical" evidence="4">
    <location>
        <begin position="381"/>
        <end position="407"/>
    </location>
</feature>
<dbReference type="SUPFAM" id="SSF48452">
    <property type="entry name" value="TPR-like"/>
    <property type="match status" value="1"/>
</dbReference>
<feature type="transmembrane region" description="Helical" evidence="4">
    <location>
        <begin position="346"/>
        <end position="369"/>
    </location>
</feature>
<dbReference type="GO" id="GO:0005783">
    <property type="term" value="C:endoplasmic reticulum"/>
    <property type="evidence" value="ECO:0007669"/>
    <property type="project" value="TreeGrafter"/>
</dbReference>
<gene>
    <name evidence="6" type="ORF">FisN_4Hh027</name>
</gene>
<dbReference type="OrthoDB" id="66906at2759"/>
<organism evidence="6 7">
    <name type="scientific">Fistulifera solaris</name>
    <name type="common">Oleaginous diatom</name>
    <dbReference type="NCBI Taxonomy" id="1519565"/>
    <lineage>
        <taxon>Eukaryota</taxon>
        <taxon>Sar</taxon>
        <taxon>Stramenopiles</taxon>
        <taxon>Ochrophyta</taxon>
        <taxon>Bacillariophyta</taxon>
        <taxon>Bacillariophyceae</taxon>
        <taxon>Bacillariophycidae</taxon>
        <taxon>Naviculales</taxon>
        <taxon>Naviculaceae</taxon>
        <taxon>Fistulifera</taxon>
    </lineage>
</organism>
<evidence type="ECO:0000256" key="4">
    <source>
        <dbReference type="SAM" id="Phobius"/>
    </source>
</evidence>
<keyword evidence="2" id="KW-0802">TPR repeat</keyword>
<proteinExistence type="predicted"/>
<dbReference type="Pfam" id="PF08409">
    <property type="entry name" value="TMTC_DUF1736"/>
    <property type="match status" value="1"/>
</dbReference>
<dbReference type="EMBL" id="BDSP01000273">
    <property type="protein sequence ID" value="GAX28365.1"/>
    <property type="molecule type" value="Genomic_DNA"/>
</dbReference>
<sequence length="637" mass="72259">MASSNTKRSFLRKWIFRPSIWACIISVLAYWDHEALHGSLVYDDAGSLKSNPVVTGAVPWTEVATRDFWGTPMATPQSHKSFRPITTLTFRLNWLLSEHLGTNGTDTHTLGFHVVNVGLHGIVTGLVTESAAMVFDFHESEANTLAQLLTGLLFALHPVHAEAVSNITSRGELLMSLFFLLAFLSFSDFHPDKKPNQSRWKTLLFVYTLPWFCMTVSLFCKEQGATALITITIWDFLVQHSSLRLFLSKLQRRDQSALNFTRRTAIFAFQTLLVVALRYWLNGESSPDFIFDQNPAGFSEDRFTRVFSICWVYCLYLWDAVYPSSLCPDWSGKSIDLIDNIWDPRVPLVVALWVFVLGCLLSVATGLPLTVTRRTQHARCVFLVAFFAFVASPFLLSSNLLVVVGLMKADRVIYLPLMGVCIMETLLIQLIYHEVANEGRLQSRAYTLPGTRLTLPGYILLMFQLFLFAAKVHERNVAWSHSLNLWRSAFEINSRSHHTRYNCGYELSLKKRYEEAEQVLRPIADPYVESPSTSFVYAMVLFNLGHCDDSLKLIDEAFYAIDERRRQGGVRNSEDKLVRMESNLLVAQAYCTSNTAVAGKLMYDAVQVDRTNAYAVEQASEMVRRLTATHERRGSIA</sequence>
<evidence type="ECO:0000313" key="7">
    <source>
        <dbReference type="Proteomes" id="UP000198406"/>
    </source>
</evidence>
<reference evidence="6 7" key="1">
    <citation type="journal article" date="2015" name="Plant Cell">
        <title>Oil accumulation by the oleaginous diatom Fistulifera solaris as revealed by the genome and transcriptome.</title>
        <authorList>
            <person name="Tanaka T."/>
            <person name="Maeda Y."/>
            <person name="Veluchamy A."/>
            <person name="Tanaka M."/>
            <person name="Abida H."/>
            <person name="Marechal E."/>
            <person name="Bowler C."/>
            <person name="Muto M."/>
            <person name="Sunaga Y."/>
            <person name="Tanaka M."/>
            <person name="Yoshino T."/>
            <person name="Taniguchi T."/>
            <person name="Fukuda Y."/>
            <person name="Nemoto M."/>
            <person name="Matsumoto M."/>
            <person name="Wong P.S."/>
            <person name="Aburatani S."/>
            <person name="Fujibuchi W."/>
        </authorList>
    </citation>
    <scope>NUCLEOTIDE SEQUENCE [LARGE SCALE GENOMIC DNA]</scope>
    <source>
        <strain evidence="6 7">JPCC DA0580</strain>
    </source>
</reference>
<evidence type="ECO:0000256" key="3">
    <source>
        <dbReference type="ARBA" id="ARBA00023136"/>
    </source>
</evidence>
<dbReference type="Gene3D" id="1.25.40.10">
    <property type="entry name" value="Tetratricopeptide repeat domain"/>
    <property type="match status" value="1"/>
</dbReference>
<dbReference type="Proteomes" id="UP000198406">
    <property type="component" value="Unassembled WGS sequence"/>
</dbReference>
<dbReference type="InParanoid" id="A0A1Z5KQI0"/>
<dbReference type="AlphaFoldDB" id="A0A1Z5KQI0"/>
<evidence type="ECO:0000259" key="5">
    <source>
        <dbReference type="Pfam" id="PF08409"/>
    </source>
</evidence>
<feature type="transmembrane region" description="Helical" evidence="4">
    <location>
        <begin position="202"/>
        <end position="219"/>
    </location>
</feature>
<name>A0A1Z5KQI0_FISSO</name>
<protein>
    <recommendedName>
        <fullName evidence="5">DUF1736 domain-containing protein</fullName>
    </recommendedName>
</protein>
<evidence type="ECO:0000313" key="6">
    <source>
        <dbReference type="EMBL" id="GAX28365.1"/>
    </source>
</evidence>
<evidence type="ECO:0000256" key="2">
    <source>
        <dbReference type="ARBA" id="ARBA00022803"/>
    </source>
</evidence>
<evidence type="ECO:0000256" key="1">
    <source>
        <dbReference type="ARBA" id="ARBA00022737"/>
    </source>
</evidence>
<feature type="transmembrane region" description="Helical" evidence="4">
    <location>
        <begin position="413"/>
        <end position="432"/>
    </location>
</feature>
<dbReference type="InterPro" id="IPR013618">
    <property type="entry name" value="TMTC_DUF1736"/>
</dbReference>
<dbReference type="InterPro" id="IPR052346">
    <property type="entry name" value="O-mannosyl-transferase_TMTC"/>
</dbReference>
<accession>A0A1Z5KQI0</accession>
<feature type="transmembrane region" description="Helical" evidence="4">
    <location>
        <begin position="264"/>
        <end position="281"/>
    </location>
</feature>
<dbReference type="PANTHER" id="PTHR44227:SF3">
    <property type="entry name" value="PROTEIN O-MANNOSYL-TRANSFERASE TMTC4"/>
    <property type="match status" value="1"/>
</dbReference>
<feature type="transmembrane region" description="Helical" evidence="4">
    <location>
        <begin position="453"/>
        <end position="470"/>
    </location>
</feature>
<dbReference type="GO" id="GO:0000030">
    <property type="term" value="F:mannosyltransferase activity"/>
    <property type="evidence" value="ECO:0007669"/>
    <property type="project" value="TreeGrafter"/>
</dbReference>
<dbReference type="InterPro" id="IPR011990">
    <property type="entry name" value="TPR-like_helical_dom_sf"/>
</dbReference>
<keyword evidence="3 4" id="KW-0472">Membrane</keyword>
<keyword evidence="1" id="KW-0677">Repeat</keyword>